<organism evidence="1 2">
    <name type="scientific">Cohnella hongkongensis</name>
    <dbReference type="NCBI Taxonomy" id="178337"/>
    <lineage>
        <taxon>Bacteria</taxon>
        <taxon>Bacillati</taxon>
        <taxon>Bacillota</taxon>
        <taxon>Bacilli</taxon>
        <taxon>Bacillales</taxon>
        <taxon>Paenibacillaceae</taxon>
        <taxon>Cohnella</taxon>
    </lineage>
</organism>
<comment type="caution">
    <text evidence="1">The sequence shown here is derived from an EMBL/GenBank/DDBJ whole genome shotgun (WGS) entry which is preliminary data.</text>
</comment>
<protein>
    <submittedName>
        <fullName evidence="1">Uncharacterized protein</fullName>
    </submittedName>
</protein>
<name>A0ABV9FG87_9BACL</name>
<proteinExistence type="predicted"/>
<dbReference type="Proteomes" id="UP001596028">
    <property type="component" value="Unassembled WGS sequence"/>
</dbReference>
<sequence length="573" mass="65064">MKYQVIEIVNQEPLKIGAGGNKTSTTEPCKDYIPGSTIRGGIIGQMLKMGICDDQTIGSILNRMLCYNAYPFHPEQKRLYIPAPQHLRLDKHEFRERRMKLDRNRNRDDFADDELIHMLDLSVDSGSTARNILPFRFVSIQDEAMEGFKVTKSYQLHHSHSLNRDKKEKENLFSYQAIQPGHVFRAIVLYDEEVESQVDQALNRTTQLYLGGSKGSGYGLCTISTIKDAVSNYREAQERLKLRTRIAVGDGDKLSNPPGERLVITCLSDCLFRNEQGQPINEIPARLFNELSDEPVHLSLVAQYVQTGLSEGFNAKWHARYPKEATLKAGSILIYTFTSEVSTEAKLKIIEGLEEQPRGYRRQDGYGWLAVNVDYPNKMKAIEAINQIIRVSDAGKKTASGHATALARVKQDPNANVVLNMIQRGLRETREKWLQVICDRSWQSAADDRDGSALVIAESLKSHHYENMRKIVEDWLANREQEKRARLTTRLHGRDYEEDNQKCSIAGCNFKSIIQYMDGQGENAALSNYARKMLNSSSGSLYYGDPEDPGNQKQFIAELLSEGLYSRVRRKLS</sequence>
<evidence type="ECO:0000313" key="2">
    <source>
        <dbReference type="Proteomes" id="UP001596028"/>
    </source>
</evidence>
<reference evidence="2" key="1">
    <citation type="journal article" date="2019" name="Int. J. Syst. Evol. Microbiol.">
        <title>The Global Catalogue of Microorganisms (GCM) 10K type strain sequencing project: providing services to taxonomists for standard genome sequencing and annotation.</title>
        <authorList>
            <consortium name="The Broad Institute Genomics Platform"/>
            <consortium name="The Broad Institute Genome Sequencing Center for Infectious Disease"/>
            <person name="Wu L."/>
            <person name="Ma J."/>
        </authorList>
    </citation>
    <scope>NUCLEOTIDE SEQUENCE [LARGE SCALE GENOMIC DNA]</scope>
    <source>
        <strain evidence="2">CCUG 49571</strain>
    </source>
</reference>
<accession>A0ABV9FG87</accession>
<keyword evidence="2" id="KW-1185">Reference proteome</keyword>
<gene>
    <name evidence="1" type="ORF">ACFO3S_22070</name>
</gene>
<dbReference type="EMBL" id="JBHSEP010000021">
    <property type="protein sequence ID" value="MFC4600947.1"/>
    <property type="molecule type" value="Genomic_DNA"/>
</dbReference>
<dbReference type="RefSeq" id="WP_378100503.1">
    <property type="nucleotide sequence ID" value="NZ_JBHSEP010000021.1"/>
</dbReference>
<evidence type="ECO:0000313" key="1">
    <source>
        <dbReference type="EMBL" id="MFC4600947.1"/>
    </source>
</evidence>